<dbReference type="GO" id="GO:0005886">
    <property type="term" value="C:plasma membrane"/>
    <property type="evidence" value="ECO:0007669"/>
    <property type="project" value="TreeGrafter"/>
</dbReference>
<dbReference type="InterPro" id="IPR000014">
    <property type="entry name" value="PAS"/>
</dbReference>
<dbReference type="PROSITE" id="PS00662">
    <property type="entry name" value="T2SP_E"/>
    <property type="match status" value="1"/>
</dbReference>
<proteinExistence type="predicted"/>
<dbReference type="InterPro" id="IPR001482">
    <property type="entry name" value="T2SS/T4SS_dom"/>
</dbReference>
<dbReference type="InterPro" id="IPR035965">
    <property type="entry name" value="PAS-like_dom_sf"/>
</dbReference>
<sequence>RPVGPGGAAAQRFQKLFREMPVGVALLDRRLHIGDCNATFQSQIGEPDAIGRPFLDFVQKDQKIAVADELESVLDGRSSAKSLEARFTGPDETVASVLVGRMQDDQEAATGLVLVVTDPTNVRAIDDISIMTERDVRPAVASPDDIQAVIAQIKKLDTAVADAIEEGEEEEEESAIDLEVRESAENAPVVKLVNVVIAQAVGERASDIHFEPRGGGKGIRVRYRVDGMLHDATTVPRKMVSGVTSRLKIMGGLDIAERRMPQDGRVSLTVDGHPVDIRVASLPSVNGEKIVLRLLDKEKALLTLEMLGMQEDVLERFTEGFRSTYGAVLVTGPTGSGKTTSLYAALNAINTPEKNIITVEDPVEYKLPGITQMQVNPRIDLTFAQGLRSIIRSDPDVIMVGEMRDSEAARIAIESALTGHLVLTTMHTNDAPTAMSRLTEMGIEPFLSASAVDCVISQRLARV</sequence>
<dbReference type="FunFam" id="3.30.450.90:FF:000001">
    <property type="entry name" value="Type II secretion system ATPase GspE"/>
    <property type="match status" value="1"/>
</dbReference>
<gene>
    <name evidence="5" type="ORF">LCGC14_2604680</name>
</gene>
<reference evidence="5" key="1">
    <citation type="journal article" date="2015" name="Nature">
        <title>Complex archaea that bridge the gap between prokaryotes and eukaryotes.</title>
        <authorList>
            <person name="Spang A."/>
            <person name="Saw J.H."/>
            <person name="Jorgensen S.L."/>
            <person name="Zaremba-Niedzwiedzka K."/>
            <person name="Martijn J."/>
            <person name="Lind A.E."/>
            <person name="van Eijk R."/>
            <person name="Schleper C."/>
            <person name="Guy L."/>
            <person name="Ettema T.J."/>
        </authorList>
    </citation>
    <scope>NUCLEOTIDE SEQUENCE</scope>
</reference>
<dbReference type="CDD" id="cd01129">
    <property type="entry name" value="PulE-GspE-like"/>
    <property type="match status" value="1"/>
</dbReference>
<feature type="non-terminal residue" evidence="5">
    <location>
        <position position="463"/>
    </location>
</feature>
<evidence type="ECO:0000256" key="2">
    <source>
        <dbReference type="ARBA" id="ARBA00022840"/>
    </source>
</evidence>
<dbReference type="PANTHER" id="PTHR30258">
    <property type="entry name" value="TYPE II SECRETION SYSTEM PROTEIN GSPE-RELATED"/>
    <property type="match status" value="1"/>
</dbReference>
<feature type="coiled-coil region" evidence="3">
    <location>
        <begin position="146"/>
        <end position="173"/>
    </location>
</feature>
<dbReference type="CDD" id="cd00130">
    <property type="entry name" value="PAS"/>
    <property type="match status" value="1"/>
</dbReference>
<dbReference type="SUPFAM" id="SSF52540">
    <property type="entry name" value="P-loop containing nucleoside triphosphate hydrolases"/>
    <property type="match status" value="1"/>
</dbReference>
<evidence type="ECO:0000259" key="4">
    <source>
        <dbReference type="PROSITE" id="PS00662"/>
    </source>
</evidence>
<dbReference type="GO" id="GO:0005524">
    <property type="term" value="F:ATP binding"/>
    <property type="evidence" value="ECO:0007669"/>
    <property type="project" value="UniProtKB-KW"/>
</dbReference>
<dbReference type="Pfam" id="PF08448">
    <property type="entry name" value="PAS_4"/>
    <property type="match status" value="1"/>
</dbReference>
<dbReference type="Gene3D" id="3.40.50.300">
    <property type="entry name" value="P-loop containing nucleotide triphosphate hydrolases"/>
    <property type="match status" value="1"/>
</dbReference>
<evidence type="ECO:0000256" key="3">
    <source>
        <dbReference type="SAM" id="Coils"/>
    </source>
</evidence>
<dbReference type="GO" id="GO:0016887">
    <property type="term" value="F:ATP hydrolysis activity"/>
    <property type="evidence" value="ECO:0007669"/>
    <property type="project" value="TreeGrafter"/>
</dbReference>
<dbReference type="InterPro" id="IPR013656">
    <property type="entry name" value="PAS_4"/>
</dbReference>
<dbReference type="AlphaFoldDB" id="A0A0F9D0F0"/>
<dbReference type="SUPFAM" id="SSF55785">
    <property type="entry name" value="PYP-like sensor domain (PAS domain)"/>
    <property type="match status" value="1"/>
</dbReference>
<protein>
    <recommendedName>
        <fullName evidence="4">Bacterial type II secretion system protein E domain-containing protein</fullName>
    </recommendedName>
</protein>
<feature type="domain" description="Bacterial type II secretion system protein E" evidence="4">
    <location>
        <begin position="391"/>
        <end position="405"/>
    </location>
</feature>
<dbReference type="SUPFAM" id="SSF160246">
    <property type="entry name" value="EspE N-terminal domain-like"/>
    <property type="match status" value="1"/>
</dbReference>
<comment type="caution">
    <text evidence="5">The sequence shown here is derived from an EMBL/GenBank/DDBJ whole genome shotgun (WGS) entry which is preliminary data.</text>
</comment>
<evidence type="ECO:0000313" key="5">
    <source>
        <dbReference type="EMBL" id="KKL05573.1"/>
    </source>
</evidence>
<dbReference type="Gene3D" id="3.30.450.20">
    <property type="entry name" value="PAS domain"/>
    <property type="match status" value="1"/>
</dbReference>
<dbReference type="InterPro" id="IPR037257">
    <property type="entry name" value="T2SS_E_N_sf"/>
</dbReference>
<organism evidence="5">
    <name type="scientific">marine sediment metagenome</name>
    <dbReference type="NCBI Taxonomy" id="412755"/>
    <lineage>
        <taxon>unclassified sequences</taxon>
        <taxon>metagenomes</taxon>
        <taxon>ecological metagenomes</taxon>
    </lineage>
</organism>
<keyword evidence="2" id="KW-0067">ATP-binding</keyword>
<dbReference type="InterPro" id="IPR027417">
    <property type="entry name" value="P-loop_NTPase"/>
</dbReference>
<name>A0A0F9D0F0_9ZZZZ</name>
<dbReference type="EMBL" id="LAZR01044057">
    <property type="protein sequence ID" value="KKL05573.1"/>
    <property type="molecule type" value="Genomic_DNA"/>
</dbReference>
<dbReference type="Pfam" id="PF00437">
    <property type="entry name" value="T2SSE"/>
    <property type="match status" value="1"/>
</dbReference>
<feature type="non-terminal residue" evidence="5">
    <location>
        <position position="1"/>
    </location>
</feature>
<dbReference type="SMART" id="SM00091">
    <property type="entry name" value="PAS"/>
    <property type="match status" value="1"/>
</dbReference>
<evidence type="ECO:0000256" key="1">
    <source>
        <dbReference type="ARBA" id="ARBA00022741"/>
    </source>
</evidence>
<dbReference type="PANTHER" id="PTHR30258:SF1">
    <property type="entry name" value="PROTEIN TRANSPORT PROTEIN HOFB HOMOLOG"/>
    <property type="match status" value="1"/>
</dbReference>
<keyword evidence="1" id="KW-0547">Nucleotide-binding</keyword>
<keyword evidence="3" id="KW-0175">Coiled coil</keyword>
<accession>A0A0F9D0F0</accession>
<dbReference type="Gene3D" id="3.30.450.90">
    <property type="match status" value="1"/>
</dbReference>